<dbReference type="Proteomes" id="UP000320593">
    <property type="component" value="Unassembled WGS sequence"/>
</dbReference>
<dbReference type="EMBL" id="VLLF01000001">
    <property type="protein sequence ID" value="TWI92500.1"/>
    <property type="molecule type" value="Genomic_DNA"/>
</dbReference>
<sequence length="118" mass="13112">MAGECDETAEKVSSLKDLLSKRKGGYETFAAPGTNGGIADKVSFRCNRFYGSFRLEFRSAAIFRTRLLSYSLRGFLGYARASCMALMIRAFSKAITLWAANIWASRVVSSENGRTVFR</sequence>
<evidence type="ECO:0000313" key="2">
    <source>
        <dbReference type="Proteomes" id="UP000320593"/>
    </source>
</evidence>
<gene>
    <name evidence="1" type="ORF">JM93_00042</name>
</gene>
<proteinExistence type="predicted"/>
<dbReference type="AlphaFoldDB" id="A0A562TIP6"/>
<organism evidence="1 2">
    <name type="scientific">Roseibium hamelinense</name>
    <dbReference type="NCBI Taxonomy" id="150831"/>
    <lineage>
        <taxon>Bacteria</taxon>
        <taxon>Pseudomonadati</taxon>
        <taxon>Pseudomonadota</taxon>
        <taxon>Alphaproteobacteria</taxon>
        <taxon>Hyphomicrobiales</taxon>
        <taxon>Stappiaceae</taxon>
        <taxon>Roseibium</taxon>
    </lineage>
</organism>
<keyword evidence="2" id="KW-1185">Reference proteome</keyword>
<protein>
    <submittedName>
        <fullName evidence="1">Uncharacterized protein</fullName>
    </submittedName>
</protein>
<accession>A0A562TIP6</accession>
<name>A0A562TIP6_9HYPH</name>
<evidence type="ECO:0000313" key="1">
    <source>
        <dbReference type="EMBL" id="TWI92500.1"/>
    </source>
</evidence>
<comment type="caution">
    <text evidence="1">The sequence shown here is derived from an EMBL/GenBank/DDBJ whole genome shotgun (WGS) entry which is preliminary data.</text>
</comment>
<reference evidence="1 2" key="1">
    <citation type="submission" date="2019-07" db="EMBL/GenBank/DDBJ databases">
        <title>Genomic Encyclopedia of Archaeal and Bacterial Type Strains, Phase II (KMG-II): from individual species to whole genera.</title>
        <authorList>
            <person name="Goeker M."/>
        </authorList>
    </citation>
    <scope>NUCLEOTIDE SEQUENCE [LARGE SCALE GENOMIC DNA]</scope>
    <source>
        <strain evidence="1 2">ATCC BAA-252</strain>
    </source>
</reference>